<feature type="transmembrane region" description="Helical" evidence="1">
    <location>
        <begin position="21"/>
        <end position="43"/>
    </location>
</feature>
<sequence>MRQVRAYRAYMRASVRMALQYRVVIFAFAFVTLLWIVLLTRLWTAAYQDRPAVAGFTLDQMVVYLTLSSLQAMIIISPLAHIIAGRVRSGEVVFDVSRPLSYPGQMLALQAGQTLTQTSIVLLVAPLAALLGGLAAPASAAAGLLYPVAVLFGWLLNALLTFLIGLSAFWTVDNMGLSTLFRFIAAFLAGASVPLTLMPGPLRALAGALPFRFIAYQPAAIYVGQVHGREMIQGFALAAGWVVVLVALTGLIWRRAYRKTMVHGG</sequence>
<organism evidence="2 3">
    <name type="scientific">Paractinoplanes rishiriensis</name>
    <dbReference type="NCBI Taxonomy" id="1050105"/>
    <lineage>
        <taxon>Bacteria</taxon>
        <taxon>Bacillati</taxon>
        <taxon>Actinomycetota</taxon>
        <taxon>Actinomycetes</taxon>
        <taxon>Micromonosporales</taxon>
        <taxon>Micromonosporaceae</taxon>
        <taxon>Paractinoplanes</taxon>
    </lineage>
</organism>
<dbReference type="AlphaFoldDB" id="A0A919MTK1"/>
<dbReference type="PANTHER" id="PTHR36832">
    <property type="entry name" value="SLR1174 PROTEIN-RELATED"/>
    <property type="match status" value="1"/>
</dbReference>
<dbReference type="RefSeq" id="WP_203780654.1">
    <property type="nucleotide sequence ID" value="NZ_BOMV01000012.1"/>
</dbReference>
<feature type="transmembrane region" description="Helical" evidence="1">
    <location>
        <begin position="232"/>
        <end position="253"/>
    </location>
</feature>
<keyword evidence="1" id="KW-0472">Membrane</keyword>
<dbReference type="Proteomes" id="UP000636960">
    <property type="component" value="Unassembled WGS sequence"/>
</dbReference>
<reference evidence="2" key="1">
    <citation type="submission" date="2021-01" db="EMBL/GenBank/DDBJ databases">
        <title>Whole genome shotgun sequence of Actinoplanes rishiriensis NBRC 108556.</title>
        <authorList>
            <person name="Komaki H."/>
            <person name="Tamura T."/>
        </authorList>
    </citation>
    <scope>NUCLEOTIDE SEQUENCE</scope>
    <source>
        <strain evidence="2">NBRC 108556</strain>
    </source>
</reference>
<feature type="transmembrane region" description="Helical" evidence="1">
    <location>
        <begin position="63"/>
        <end position="84"/>
    </location>
</feature>
<comment type="caution">
    <text evidence="2">The sequence shown here is derived from an EMBL/GenBank/DDBJ whole genome shotgun (WGS) entry which is preliminary data.</text>
</comment>
<name>A0A919MTK1_9ACTN</name>
<keyword evidence="3" id="KW-1185">Reference proteome</keyword>
<keyword evidence="1" id="KW-0812">Transmembrane</keyword>
<feature type="transmembrane region" description="Helical" evidence="1">
    <location>
        <begin position="151"/>
        <end position="172"/>
    </location>
</feature>
<dbReference type="InterPro" id="IPR010390">
    <property type="entry name" value="ABC-2_transporter-like"/>
</dbReference>
<accession>A0A919MTK1</accession>
<protein>
    <submittedName>
        <fullName evidence="2">ABC transporter permease</fullName>
    </submittedName>
</protein>
<dbReference type="PANTHER" id="PTHR36832:SF2">
    <property type="entry name" value="INTEGRAL MEMBRANE PROTEIN"/>
    <property type="match status" value="1"/>
</dbReference>
<keyword evidence="1" id="KW-1133">Transmembrane helix</keyword>
<evidence type="ECO:0000313" key="2">
    <source>
        <dbReference type="EMBL" id="GIE94344.1"/>
    </source>
</evidence>
<feature type="transmembrane region" description="Helical" evidence="1">
    <location>
        <begin position="179"/>
        <end position="197"/>
    </location>
</feature>
<evidence type="ECO:0000313" key="3">
    <source>
        <dbReference type="Proteomes" id="UP000636960"/>
    </source>
</evidence>
<proteinExistence type="predicted"/>
<gene>
    <name evidence="2" type="ORF">Ari01nite_18090</name>
</gene>
<feature type="transmembrane region" description="Helical" evidence="1">
    <location>
        <begin position="120"/>
        <end position="145"/>
    </location>
</feature>
<dbReference type="EMBL" id="BOMV01000012">
    <property type="protein sequence ID" value="GIE94344.1"/>
    <property type="molecule type" value="Genomic_DNA"/>
</dbReference>
<dbReference type="Pfam" id="PF06182">
    <property type="entry name" value="ABC2_membrane_6"/>
    <property type="match status" value="1"/>
</dbReference>
<evidence type="ECO:0000256" key="1">
    <source>
        <dbReference type="SAM" id="Phobius"/>
    </source>
</evidence>